<keyword evidence="2" id="KW-1133">Transmembrane helix</keyword>
<evidence type="ECO:0000313" key="4">
    <source>
        <dbReference type="Proteomes" id="UP000607653"/>
    </source>
</evidence>
<keyword evidence="4" id="KW-1185">Reference proteome</keyword>
<dbReference type="EMBL" id="DUZY01000001">
    <property type="protein sequence ID" value="DAD22822.1"/>
    <property type="molecule type" value="Genomic_DNA"/>
</dbReference>
<reference evidence="3 4" key="1">
    <citation type="journal article" date="2020" name="Mol. Biol. Evol.">
        <title>Distinct Expression and Methylation Patterns for Genes with Different Fates following a Single Whole-Genome Duplication in Flowering Plants.</title>
        <authorList>
            <person name="Shi T."/>
            <person name="Rahmani R.S."/>
            <person name="Gugger P.F."/>
            <person name="Wang M."/>
            <person name="Li H."/>
            <person name="Zhang Y."/>
            <person name="Li Z."/>
            <person name="Wang Q."/>
            <person name="Van de Peer Y."/>
            <person name="Marchal K."/>
            <person name="Chen J."/>
        </authorList>
    </citation>
    <scope>NUCLEOTIDE SEQUENCE [LARGE SCALE GENOMIC DNA]</scope>
    <source>
        <tissue evidence="3">Leaf</tissue>
    </source>
</reference>
<name>A0A822XS48_NELNU</name>
<keyword evidence="2" id="KW-0472">Membrane</keyword>
<gene>
    <name evidence="3" type="ORF">HUJ06_024285</name>
</gene>
<protein>
    <submittedName>
        <fullName evidence="3">Uncharacterized protein</fullName>
    </submittedName>
</protein>
<feature type="transmembrane region" description="Helical" evidence="2">
    <location>
        <begin position="12"/>
        <end position="32"/>
    </location>
</feature>
<evidence type="ECO:0000313" key="3">
    <source>
        <dbReference type="EMBL" id="DAD22822.1"/>
    </source>
</evidence>
<evidence type="ECO:0000256" key="1">
    <source>
        <dbReference type="SAM" id="MobiDB-lite"/>
    </source>
</evidence>
<comment type="caution">
    <text evidence="3">The sequence shown here is derived from an EMBL/GenBank/DDBJ whole genome shotgun (WGS) entry which is preliminary data.</text>
</comment>
<accession>A0A822XS48</accession>
<dbReference type="AlphaFoldDB" id="A0A822XS48"/>
<feature type="region of interest" description="Disordered" evidence="1">
    <location>
        <begin position="35"/>
        <end position="58"/>
    </location>
</feature>
<keyword evidence="2" id="KW-0812">Transmembrane</keyword>
<sequence length="94" mass="11320">MEVPCPKKRSPWPLVFLWMLKIVINWLMMVISRHQPEGSRHKESRTERDRENDEADLYHNPKWKADETRINNESKALKLFHTGLMDFVKELAKF</sequence>
<organism evidence="3 4">
    <name type="scientific">Nelumbo nucifera</name>
    <name type="common">Sacred lotus</name>
    <dbReference type="NCBI Taxonomy" id="4432"/>
    <lineage>
        <taxon>Eukaryota</taxon>
        <taxon>Viridiplantae</taxon>
        <taxon>Streptophyta</taxon>
        <taxon>Embryophyta</taxon>
        <taxon>Tracheophyta</taxon>
        <taxon>Spermatophyta</taxon>
        <taxon>Magnoliopsida</taxon>
        <taxon>Proteales</taxon>
        <taxon>Nelumbonaceae</taxon>
        <taxon>Nelumbo</taxon>
    </lineage>
</organism>
<dbReference type="Proteomes" id="UP000607653">
    <property type="component" value="Unassembled WGS sequence"/>
</dbReference>
<proteinExistence type="predicted"/>
<evidence type="ECO:0000256" key="2">
    <source>
        <dbReference type="SAM" id="Phobius"/>
    </source>
</evidence>